<name>A0A9D5CQK9_9LILI</name>
<feature type="chain" id="PRO_5039760623" description="Germin-like protein" evidence="9">
    <location>
        <begin position="26"/>
        <end position="172"/>
    </location>
</feature>
<comment type="subcellular location">
    <subcellularLocation>
        <location evidence="1 9">Secreted</location>
        <location evidence="1 9">Extracellular space</location>
        <location evidence="1 9">Apoplast</location>
    </subcellularLocation>
</comment>
<keyword evidence="6 7" id="KW-0464">Manganese</keyword>
<reference evidence="11" key="1">
    <citation type="submission" date="2021-03" db="EMBL/GenBank/DDBJ databases">
        <authorList>
            <person name="Li Z."/>
            <person name="Yang C."/>
        </authorList>
    </citation>
    <scope>NUCLEOTIDE SEQUENCE</scope>
    <source>
        <strain evidence="11">Dzin_1.0</strain>
        <tissue evidence="11">Leaf</tissue>
    </source>
</reference>
<dbReference type="OrthoDB" id="1921208at2759"/>
<keyword evidence="4 9" id="KW-0964">Secreted</keyword>
<keyword evidence="9" id="KW-0732">Signal</keyword>
<dbReference type="Gene3D" id="2.60.120.10">
    <property type="entry name" value="Jelly Rolls"/>
    <property type="match status" value="2"/>
</dbReference>
<reference evidence="11" key="2">
    <citation type="journal article" date="2022" name="Hortic Res">
        <title>The genome of Dioscorea zingiberensis sheds light on the biosynthesis, origin and evolution of the medicinally important diosgenin saponins.</title>
        <authorList>
            <person name="Li Y."/>
            <person name="Tan C."/>
            <person name="Li Z."/>
            <person name="Guo J."/>
            <person name="Li S."/>
            <person name="Chen X."/>
            <person name="Wang C."/>
            <person name="Dai X."/>
            <person name="Yang H."/>
            <person name="Song W."/>
            <person name="Hou L."/>
            <person name="Xu J."/>
            <person name="Tong Z."/>
            <person name="Xu A."/>
            <person name="Yuan X."/>
            <person name="Wang W."/>
            <person name="Yang Q."/>
            <person name="Chen L."/>
            <person name="Sun Z."/>
            <person name="Wang K."/>
            <person name="Pan B."/>
            <person name="Chen J."/>
            <person name="Bao Y."/>
            <person name="Liu F."/>
            <person name="Qi X."/>
            <person name="Gang D.R."/>
            <person name="Wen J."/>
            <person name="Li J."/>
        </authorList>
    </citation>
    <scope>NUCLEOTIDE SEQUENCE</scope>
    <source>
        <strain evidence="11">Dzin_1.0</strain>
    </source>
</reference>
<evidence type="ECO:0000256" key="5">
    <source>
        <dbReference type="ARBA" id="ARBA00022723"/>
    </source>
</evidence>
<dbReference type="PRINTS" id="PR00325">
    <property type="entry name" value="GERMIN"/>
</dbReference>
<evidence type="ECO:0000256" key="6">
    <source>
        <dbReference type="ARBA" id="ARBA00023211"/>
    </source>
</evidence>
<dbReference type="GO" id="GO:0030145">
    <property type="term" value="F:manganese ion binding"/>
    <property type="evidence" value="ECO:0007669"/>
    <property type="project" value="UniProtKB-UniRule"/>
</dbReference>
<comment type="similarity">
    <text evidence="2 9">Belongs to the germin family.</text>
</comment>
<organism evidence="11 12">
    <name type="scientific">Dioscorea zingiberensis</name>
    <dbReference type="NCBI Taxonomy" id="325984"/>
    <lineage>
        <taxon>Eukaryota</taxon>
        <taxon>Viridiplantae</taxon>
        <taxon>Streptophyta</taxon>
        <taxon>Embryophyta</taxon>
        <taxon>Tracheophyta</taxon>
        <taxon>Spermatophyta</taxon>
        <taxon>Magnoliopsida</taxon>
        <taxon>Liliopsida</taxon>
        <taxon>Dioscoreales</taxon>
        <taxon>Dioscoreaceae</taxon>
        <taxon>Dioscorea</taxon>
    </lineage>
</organism>
<keyword evidence="5 7" id="KW-0479">Metal-binding</keyword>
<evidence type="ECO:0000256" key="8">
    <source>
        <dbReference type="PIRSR" id="PIRSR601929-3"/>
    </source>
</evidence>
<proteinExistence type="inferred from homology"/>
<dbReference type="CDD" id="cd02241">
    <property type="entry name" value="cupin_OxOx"/>
    <property type="match status" value="1"/>
</dbReference>
<feature type="domain" description="Cupin type-1" evidence="10">
    <location>
        <begin position="104"/>
        <end position="161"/>
    </location>
</feature>
<keyword evidence="8" id="KW-1015">Disulfide bond</keyword>
<evidence type="ECO:0000256" key="3">
    <source>
        <dbReference type="ARBA" id="ARBA00022523"/>
    </source>
</evidence>
<dbReference type="PANTHER" id="PTHR31238">
    <property type="entry name" value="GERMIN-LIKE PROTEIN SUBFAMILY 3 MEMBER 3"/>
    <property type="match status" value="1"/>
</dbReference>
<evidence type="ECO:0000313" key="11">
    <source>
        <dbReference type="EMBL" id="KAJ0976495.1"/>
    </source>
</evidence>
<dbReference type="InterPro" id="IPR006045">
    <property type="entry name" value="Cupin_1"/>
</dbReference>
<dbReference type="SUPFAM" id="SSF51182">
    <property type="entry name" value="RmlC-like cupins"/>
    <property type="match status" value="1"/>
</dbReference>
<evidence type="ECO:0000256" key="4">
    <source>
        <dbReference type="ARBA" id="ARBA00022525"/>
    </source>
</evidence>
<protein>
    <recommendedName>
        <fullName evidence="9">Germin-like protein</fullName>
    </recommendedName>
</protein>
<evidence type="ECO:0000256" key="7">
    <source>
        <dbReference type="PIRSR" id="PIRSR601929-2"/>
    </source>
</evidence>
<keyword evidence="12" id="KW-1185">Reference proteome</keyword>
<evidence type="ECO:0000256" key="2">
    <source>
        <dbReference type="ARBA" id="ARBA00007456"/>
    </source>
</evidence>
<dbReference type="AlphaFoldDB" id="A0A9D5CQK9"/>
<evidence type="ECO:0000256" key="1">
    <source>
        <dbReference type="ARBA" id="ARBA00004271"/>
    </source>
</evidence>
<feature type="disulfide bond" evidence="8">
    <location>
        <begin position="34"/>
        <end position="49"/>
    </location>
</feature>
<gene>
    <name evidence="11" type="ORF">J5N97_018460</name>
</gene>
<dbReference type="GO" id="GO:0048046">
    <property type="term" value="C:apoplast"/>
    <property type="evidence" value="ECO:0007669"/>
    <property type="project" value="UniProtKB-SubCell"/>
</dbReference>
<evidence type="ECO:0000256" key="9">
    <source>
        <dbReference type="RuleBase" id="RU366015"/>
    </source>
</evidence>
<accession>A0A9D5CQK9</accession>
<keyword evidence="3 9" id="KW-0052">Apoplast</keyword>
<dbReference type="InterPro" id="IPR001929">
    <property type="entry name" value="Germin"/>
</dbReference>
<feature type="binding site" evidence="7">
    <location>
        <position position="109"/>
    </location>
    <ligand>
        <name>Mn(2+)</name>
        <dbReference type="ChEBI" id="CHEBI:29035"/>
    </ligand>
</feature>
<comment type="caution">
    <text evidence="11">The sequence shown here is derived from an EMBL/GenBank/DDBJ whole genome shotgun (WGS) entry which is preliminary data.</text>
</comment>
<dbReference type="InterPro" id="IPR011051">
    <property type="entry name" value="RmlC_Cupin_sf"/>
</dbReference>
<dbReference type="InterPro" id="IPR014710">
    <property type="entry name" value="RmlC-like_jellyroll"/>
</dbReference>
<evidence type="ECO:0000259" key="10">
    <source>
        <dbReference type="Pfam" id="PF00190"/>
    </source>
</evidence>
<dbReference type="Pfam" id="PF00190">
    <property type="entry name" value="Cupin_1"/>
    <property type="match status" value="1"/>
</dbReference>
<dbReference type="EMBL" id="JAGGNH010000004">
    <property type="protein sequence ID" value="KAJ0976495.1"/>
    <property type="molecule type" value="Genomic_DNA"/>
</dbReference>
<evidence type="ECO:0000313" key="12">
    <source>
        <dbReference type="Proteomes" id="UP001085076"/>
    </source>
</evidence>
<feature type="signal peptide" evidence="9">
    <location>
        <begin position="1"/>
        <end position="25"/>
    </location>
</feature>
<sequence>MNDASLRQTLFSIVLLFSDAAAVAADPALLQDLCVADLNSTLRVNGFACKPAAAVSETDFSFAGLATGGDTNTTVGSKASAATVEKIPGLNTLGISMARVDYAPGGLVHFQKNAGVTPAAALAAFNSQLPGTQSLAFTLFTASPPVPDAVLEKAFQIGPRELEKIKDRLTSK</sequence>
<dbReference type="Proteomes" id="UP001085076">
    <property type="component" value="Miscellaneous, Linkage group lg04"/>
</dbReference>